<evidence type="ECO:0000259" key="6">
    <source>
        <dbReference type="Pfam" id="PF04542"/>
    </source>
</evidence>
<dbReference type="RefSeq" id="WP_349139800.1">
    <property type="nucleotide sequence ID" value="NZ_JBBMFT010000003.1"/>
</dbReference>
<dbReference type="PANTHER" id="PTHR43133">
    <property type="entry name" value="RNA POLYMERASE ECF-TYPE SIGMA FACTO"/>
    <property type="match status" value="1"/>
</dbReference>
<dbReference type="InterPro" id="IPR039425">
    <property type="entry name" value="RNA_pol_sigma-70-like"/>
</dbReference>
<organism evidence="8 9">
    <name type="scientific">Flavonifractor hominis</name>
    <dbReference type="NCBI Taxonomy" id="3133178"/>
    <lineage>
        <taxon>Bacteria</taxon>
        <taxon>Bacillati</taxon>
        <taxon>Bacillota</taxon>
        <taxon>Clostridia</taxon>
        <taxon>Eubacteriales</taxon>
        <taxon>Oscillospiraceae</taxon>
        <taxon>Flavonifractor</taxon>
    </lineage>
</organism>
<dbReference type="InterPro" id="IPR007627">
    <property type="entry name" value="RNA_pol_sigma70_r2"/>
</dbReference>
<evidence type="ECO:0000256" key="4">
    <source>
        <dbReference type="ARBA" id="ARBA00023163"/>
    </source>
</evidence>
<dbReference type="Pfam" id="PF08281">
    <property type="entry name" value="Sigma70_r4_2"/>
    <property type="match status" value="1"/>
</dbReference>
<accession>A0ABV1ENN7</accession>
<evidence type="ECO:0000256" key="2">
    <source>
        <dbReference type="ARBA" id="ARBA00023015"/>
    </source>
</evidence>
<dbReference type="EMBL" id="JBBMFT010000003">
    <property type="protein sequence ID" value="MEQ2456213.1"/>
    <property type="molecule type" value="Genomic_DNA"/>
</dbReference>
<evidence type="ECO:0000256" key="1">
    <source>
        <dbReference type="ARBA" id="ARBA00010641"/>
    </source>
</evidence>
<dbReference type="Proteomes" id="UP001440599">
    <property type="component" value="Unassembled WGS sequence"/>
</dbReference>
<dbReference type="Gene3D" id="1.10.1740.10">
    <property type="match status" value="1"/>
</dbReference>
<sequence>MTDETFEQLARAYGDMLYRVAYHALKNRADAEDVVQTVLLKLYQQEDSFDGQAHIKYWLLRVTVNESRRLLRSFWRRRAVPLEQRDGTTELPEIQKSEVFEAVMALDAKYRLSIYLYYYEECSVKEVAAAMGVNPSTVQTWLQRARARLRKTLSEAEEEGEGNPYVRPERIP</sequence>
<dbReference type="InterPro" id="IPR013324">
    <property type="entry name" value="RNA_pol_sigma_r3/r4-like"/>
</dbReference>
<dbReference type="PANTHER" id="PTHR43133:SF51">
    <property type="entry name" value="RNA POLYMERASE SIGMA FACTOR"/>
    <property type="match status" value="1"/>
</dbReference>
<dbReference type="InterPro" id="IPR014284">
    <property type="entry name" value="RNA_pol_sigma-70_dom"/>
</dbReference>
<dbReference type="Pfam" id="PF04542">
    <property type="entry name" value="Sigma70_r2"/>
    <property type="match status" value="1"/>
</dbReference>
<comment type="similarity">
    <text evidence="1">Belongs to the sigma-70 factor family. ECF subfamily.</text>
</comment>
<gene>
    <name evidence="8" type="ORF">WMO45_06720</name>
</gene>
<evidence type="ECO:0000313" key="8">
    <source>
        <dbReference type="EMBL" id="MEQ2456213.1"/>
    </source>
</evidence>
<dbReference type="SUPFAM" id="SSF88659">
    <property type="entry name" value="Sigma3 and sigma4 domains of RNA polymerase sigma factors"/>
    <property type="match status" value="1"/>
</dbReference>
<keyword evidence="3" id="KW-0731">Sigma factor</keyword>
<feature type="domain" description="RNA polymerase sigma factor 70 region 4 type 2" evidence="7">
    <location>
        <begin position="100"/>
        <end position="149"/>
    </location>
</feature>
<dbReference type="CDD" id="cd06171">
    <property type="entry name" value="Sigma70_r4"/>
    <property type="match status" value="1"/>
</dbReference>
<dbReference type="NCBIfam" id="TIGR02937">
    <property type="entry name" value="sigma70-ECF"/>
    <property type="match status" value="1"/>
</dbReference>
<dbReference type="InterPro" id="IPR013325">
    <property type="entry name" value="RNA_pol_sigma_r2"/>
</dbReference>
<dbReference type="InterPro" id="IPR013249">
    <property type="entry name" value="RNA_pol_sigma70_r4_t2"/>
</dbReference>
<feature type="region of interest" description="Disordered" evidence="5">
    <location>
        <begin position="153"/>
        <end position="172"/>
    </location>
</feature>
<comment type="caution">
    <text evidence="8">The sequence shown here is derived from an EMBL/GenBank/DDBJ whole genome shotgun (WGS) entry which is preliminary data.</text>
</comment>
<dbReference type="SUPFAM" id="SSF88946">
    <property type="entry name" value="Sigma2 domain of RNA polymerase sigma factors"/>
    <property type="match status" value="1"/>
</dbReference>
<keyword evidence="4" id="KW-0804">Transcription</keyword>
<protein>
    <submittedName>
        <fullName evidence="8">Sigma-70 family RNA polymerase sigma factor</fullName>
    </submittedName>
</protein>
<reference evidence="8 9" key="1">
    <citation type="submission" date="2024-03" db="EMBL/GenBank/DDBJ databases">
        <title>Human intestinal bacterial collection.</title>
        <authorList>
            <person name="Pauvert C."/>
            <person name="Hitch T.C.A."/>
            <person name="Clavel T."/>
        </authorList>
    </citation>
    <scope>NUCLEOTIDE SEQUENCE [LARGE SCALE GENOMIC DNA]</scope>
    <source>
        <strain evidence="8 9">CLA-AP-H34</strain>
    </source>
</reference>
<keyword evidence="9" id="KW-1185">Reference proteome</keyword>
<proteinExistence type="inferred from homology"/>
<dbReference type="InterPro" id="IPR036388">
    <property type="entry name" value="WH-like_DNA-bd_sf"/>
</dbReference>
<feature type="domain" description="RNA polymerase sigma-70 region 2" evidence="6">
    <location>
        <begin position="9"/>
        <end position="76"/>
    </location>
</feature>
<keyword evidence="2" id="KW-0805">Transcription regulation</keyword>
<evidence type="ECO:0000259" key="7">
    <source>
        <dbReference type="Pfam" id="PF08281"/>
    </source>
</evidence>
<name>A0ABV1ENN7_9FIRM</name>
<dbReference type="Gene3D" id="1.10.10.10">
    <property type="entry name" value="Winged helix-like DNA-binding domain superfamily/Winged helix DNA-binding domain"/>
    <property type="match status" value="1"/>
</dbReference>
<evidence type="ECO:0000256" key="5">
    <source>
        <dbReference type="SAM" id="MobiDB-lite"/>
    </source>
</evidence>
<evidence type="ECO:0000256" key="3">
    <source>
        <dbReference type="ARBA" id="ARBA00023082"/>
    </source>
</evidence>
<evidence type="ECO:0000313" key="9">
    <source>
        <dbReference type="Proteomes" id="UP001440599"/>
    </source>
</evidence>